<protein>
    <submittedName>
        <fullName evidence="5">SDR family oxidoreductase</fullName>
    </submittedName>
</protein>
<dbReference type="CDD" id="cd05233">
    <property type="entry name" value="SDR_c"/>
    <property type="match status" value="1"/>
</dbReference>
<proteinExistence type="inferred from homology"/>
<evidence type="ECO:0000313" key="5">
    <source>
        <dbReference type="EMBL" id="TVV77092.1"/>
    </source>
</evidence>
<dbReference type="PRINTS" id="PR00081">
    <property type="entry name" value="GDHRDH"/>
</dbReference>
<keyword evidence="2" id="KW-0521">NADP</keyword>
<dbReference type="OrthoDB" id="5457012at2"/>
<dbReference type="PRINTS" id="PR00080">
    <property type="entry name" value="SDRFAMILY"/>
</dbReference>
<dbReference type="Pfam" id="PF00106">
    <property type="entry name" value="adh_short"/>
    <property type="match status" value="1"/>
</dbReference>
<organism evidence="5 6">
    <name type="scientific">Alterirhizorhabdus solaris</name>
    <dbReference type="NCBI Taxonomy" id="2529389"/>
    <lineage>
        <taxon>Bacteria</taxon>
        <taxon>Pseudomonadati</taxon>
        <taxon>Pseudomonadota</taxon>
        <taxon>Alphaproteobacteria</taxon>
        <taxon>Sphingomonadales</taxon>
        <taxon>Rhizorhabdaceae</taxon>
        <taxon>Alterirhizorhabdus</taxon>
    </lineage>
</organism>
<accession>A0A558RCX8</accession>
<dbReference type="InterPro" id="IPR002347">
    <property type="entry name" value="SDR_fam"/>
</dbReference>
<gene>
    <name evidence="5" type="ORF">FOY91_01830</name>
</gene>
<evidence type="ECO:0000256" key="2">
    <source>
        <dbReference type="ARBA" id="ARBA00022857"/>
    </source>
</evidence>
<dbReference type="SUPFAM" id="SSF51735">
    <property type="entry name" value="NAD(P)-binding Rossmann-fold domains"/>
    <property type="match status" value="1"/>
</dbReference>
<dbReference type="Gene3D" id="3.40.50.720">
    <property type="entry name" value="NAD(P)-binding Rossmann-like Domain"/>
    <property type="match status" value="1"/>
</dbReference>
<name>A0A558RCX8_9SPHN</name>
<dbReference type="Proteomes" id="UP000318681">
    <property type="component" value="Unassembled WGS sequence"/>
</dbReference>
<keyword evidence="6" id="KW-1185">Reference proteome</keyword>
<reference evidence="5 6" key="1">
    <citation type="submission" date="2019-07" db="EMBL/GenBank/DDBJ databases">
        <title>Sphingomonas solaris sp. nov., isolated from a solar panel from Boston, Massachusetts.</title>
        <authorList>
            <person name="Tanner K."/>
            <person name="Pascual J."/>
            <person name="Mancuso C."/>
            <person name="Pereto J."/>
            <person name="Khalil A."/>
            <person name="Vilanova C."/>
        </authorList>
    </citation>
    <scope>NUCLEOTIDE SEQUENCE [LARGE SCALE GENOMIC DNA]</scope>
    <source>
        <strain evidence="5 6">R4DWN</strain>
    </source>
</reference>
<comment type="similarity">
    <text evidence="1 4">Belongs to the short-chain dehydrogenases/reductases (SDR) family.</text>
</comment>
<sequence length="240" mass="24944">MTHLQGKIAVVTGASAGIGAATVRALAEAGAVPVLVARRAGRLEALMAEIGCGVACPLDLADEAAPSALVEFVLARFGRVDLVIHNAGILHVGTYADFDPANLRQMIAVNYESIVRSSHLFARAMRAQGGGQIINISSIGAGIKAVGTGIYGGLKQALETFTDVLRVELAGSGIKVGLVAPGTTSTEIFEPMKAQGQPGWDSYIPALRPEDVARAVMFMADQPPHANVARLHVYSASEGF</sequence>
<evidence type="ECO:0000256" key="4">
    <source>
        <dbReference type="RuleBase" id="RU000363"/>
    </source>
</evidence>
<dbReference type="PANTHER" id="PTHR43391:SF14">
    <property type="entry name" value="DEHYDROGENASE_REDUCTASE SDR FAMILY PROTEIN 7-LIKE"/>
    <property type="match status" value="1"/>
</dbReference>
<dbReference type="AlphaFoldDB" id="A0A558RCX8"/>
<evidence type="ECO:0000256" key="3">
    <source>
        <dbReference type="ARBA" id="ARBA00023002"/>
    </source>
</evidence>
<evidence type="ECO:0000313" key="6">
    <source>
        <dbReference type="Proteomes" id="UP000318681"/>
    </source>
</evidence>
<dbReference type="EMBL" id="VNIM01000004">
    <property type="protein sequence ID" value="TVV77092.1"/>
    <property type="molecule type" value="Genomic_DNA"/>
</dbReference>
<dbReference type="RefSeq" id="WP_145147532.1">
    <property type="nucleotide sequence ID" value="NZ_VNIM01000004.1"/>
</dbReference>
<comment type="caution">
    <text evidence="5">The sequence shown here is derived from an EMBL/GenBank/DDBJ whole genome shotgun (WGS) entry which is preliminary data.</text>
</comment>
<dbReference type="InterPro" id="IPR036291">
    <property type="entry name" value="NAD(P)-bd_dom_sf"/>
</dbReference>
<dbReference type="GO" id="GO:0016491">
    <property type="term" value="F:oxidoreductase activity"/>
    <property type="evidence" value="ECO:0007669"/>
    <property type="project" value="UniProtKB-KW"/>
</dbReference>
<evidence type="ECO:0000256" key="1">
    <source>
        <dbReference type="ARBA" id="ARBA00006484"/>
    </source>
</evidence>
<dbReference type="PANTHER" id="PTHR43391">
    <property type="entry name" value="RETINOL DEHYDROGENASE-RELATED"/>
    <property type="match status" value="1"/>
</dbReference>
<keyword evidence="3" id="KW-0560">Oxidoreductase</keyword>